<reference evidence="1" key="2">
    <citation type="submission" date="2019-04" db="EMBL/GenBank/DDBJ databases">
        <authorList>
            <person name="Pasella M."/>
        </authorList>
    </citation>
    <scope>NUCLEOTIDE SEQUENCE</scope>
    <source>
        <strain evidence="1">PD2950_2</strain>
    </source>
</reference>
<dbReference type="InterPro" id="IPR002800">
    <property type="entry name" value="Rv2949c-like"/>
</dbReference>
<proteinExistence type="predicted"/>
<dbReference type="SUPFAM" id="SSF64288">
    <property type="entry name" value="Chorismate lyase-like"/>
    <property type="match status" value="1"/>
</dbReference>
<accession>A0A4D6WUZ0</accession>
<dbReference type="EMBL" id="MK814654">
    <property type="protein sequence ID" value="QCI06531.1"/>
    <property type="molecule type" value="Genomic_DNA"/>
</dbReference>
<dbReference type="Pfam" id="PF01947">
    <property type="entry name" value="Rv2949c-like"/>
    <property type="match status" value="1"/>
</dbReference>
<dbReference type="Gene3D" id="3.40.1410.10">
    <property type="entry name" value="Chorismate lyase-like"/>
    <property type="match status" value="1"/>
</dbReference>
<gene>
    <name evidence="1" type="primary">ycf21</name>
</gene>
<keyword evidence="1" id="KW-0934">Plastid</keyword>
<protein>
    <submittedName>
        <fullName evidence="1">Uncharacterized protein</fullName>
    </submittedName>
</protein>
<organism evidence="1">
    <name type="scientific">Erythroglossum lusitanicum</name>
    <dbReference type="NCBI Taxonomy" id="2575615"/>
    <lineage>
        <taxon>Eukaryota</taxon>
        <taxon>Rhodophyta</taxon>
        <taxon>Florideophyceae</taxon>
        <taxon>Rhodymeniophycidae</taxon>
        <taxon>Ceramiales</taxon>
        <taxon>Delesseriaceae</taxon>
        <taxon>Erythroglossum</taxon>
    </lineage>
</organism>
<evidence type="ECO:0000313" key="1">
    <source>
        <dbReference type="EMBL" id="QCI06531.1"/>
    </source>
</evidence>
<sequence>MNLKIYSFNKFHPIIILSKKTIKENSLDLRITKYIPIKWQIILINEGSFTKTLNALTGQKIKMKMYQKYNYRAKNIKRNIRCVWLETYIYTKLTFARSIWIFVDQNIINMKFIKNKPIGKALIDNQIDIYKNIHEIYYGYCKYLEKQFIVNQLIWARKYTLYYNYTSYLTVQEFFSPYIKNLFN</sequence>
<reference evidence="1" key="1">
    <citation type="journal article" date="2019" name="Mol. Phylogenet. Evol.">
        <title>Morphological evolution and classification of the red algal order Ceramiales inferred using plastid phylogenomics.</title>
        <authorList>
            <person name="Diaz-Tapia P."/>
            <person name="Pasella M.M."/>
            <person name="Verbruggen H."/>
            <person name="Maggs C.A."/>
        </authorList>
    </citation>
    <scope>NUCLEOTIDE SEQUENCE</scope>
    <source>
        <strain evidence="1">PD2950_2</strain>
    </source>
</reference>
<dbReference type="AlphaFoldDB" id="A0A4D6WUZ0"/>
<geneLocation type="plastid" evidence="1"/>
<name>A0A4D6WUZ0_9FLOR</name>
<dbReference type="InterPro" id="IPR028978">
    <property type="entry name" value="Chorismate_lyase_/UTRA_dom_sf"/>
</dbReference>